<dbReference type="HAMAP" id="MF_00394">
    <property type="entry name" value="NAD_Glyc3P_dehydrog"/>
    <property type="match status" value="1"/>
</dbReference>
<dbReference type="InterPro" id="IPR006109">
    <property type="entry name" value="G3P_DH_NAD-dep_C"/>
</dbReference>
<feature type="binding site" evidence="13">
    <location>
        <position position="256"/>
    </location>
    <ligand>
        <name>sn-glycerol 3-phosphate</name>
        <dbReference type="ChEBI" id="CHEBI:57597"/>
    </ligand>
</feature>
<dbReference type="Pfam" id="PF01210">
    <property type="entry name" value="NAD_Gly3P_dh_N"/>
    <property type="match status" value="1"/>
</dbReference>
<evidence type="ECO:0000256" key="10">
    <source>
        <dbReference type="ARBA" id="ARBA00066687"/>
    </source>
</evidence>
<dbReference type="GO" id="GO:0006650">
    <property type="term" value="P:glycerophospholipid metabolic process"/>
    <property type="evidence" value="ECO:0007669"/>
    <property type="project" value="UniProtKB-UniRule"/>
</dbReference>
<dbReference type="GO" id="GO:0008654">
    <property type="term" value="P:phospholipid biosynthetic process"/>
    <property type="evidence" value="ECO:0007669"/>
    <property type="project" value="UniProtKB-KW"/>
</dbReference>
<feature type="binding site" evidence="13">
    <location>
        <position position="279"/>
    </location>
    <ligand>
        <name>NADPH</name>
        <dbReference type="ChEBI" id="CHEBI:57783"/>
    </ligand>
</feature>
<dbReference type="PRINTS" id="PR00077">
    <property type="entry name" value="GPDHDRGNASE"/>
</dbReference>
<feature type="binding site" evidence="16">
    <location>
        <begin position="12"/>
        <end position="17"/>
    </location>
    <ligand>
        <name>NAD(+)</name>
        <dbReference type="ChEBI" id="CHEBI:57540"/>
    </ligand>
</feature>
<keyword evidence="13" id="KW-0547">Nucleotide-binding</keyword>
<feature type="binding site" evidence="15">
    <location>
        <position position="108"/>
    </location>
    <ligand>
        <name>substrate</name>
    </ligand>
</feature>
<keyword evidence="4 13" id="KW-0560">Oxidoreductase</keyword>
<feature type="binding site" evidence="13">
    <location>
        <position position="140"/>
    </location>
    <ligand>
        <name>NADPH</name>
        <dbReference type="ChEBI" id="CHEBI:57783"/>
    </ligand>
</feature>
<evidence type="ECO:0000256" key="2">
    <source>
        <dbReference type="ARBA" id="ARBA00022516"/>
    </source>
</evidence>
<dbReference type="PANTHER" id="PTHR11728">
    <property type="entry name" value="GLYCEROL-3-PHOSPHATE DEHYDROGENASE"/>
    <property type="match status" value="1"/>
</dbReference>
<dbReference type="SUPFAM" id="SSF51735">
    <property type="entry name" value="NAD(P)-binding Rossmann-fold domains"/>
    <property type="match status" value="1"/>
</dbReference>
<feature type="domain" description="Glycerol-3-phosphate dehydrogenase NAD-dependent C-terminal" evidence="19">
    <location>
        <begin position="180"/>
        <end position="319"/>
    </location>
</feature>
<dbReference type="InterPro" id="IPR036291">
    <property type="entry name" value="NAD(P)-bd_dom_sf"/>
</dbReference>
<comment type="catalytic activity">
    <reaction evidence="9">
        <text>sn-glycerol 3-phosphate + NADP(+) = dihydroxyacetone phosphate + NADPH + H(+)</text>
        <dbReference type="Rhea" id="RHEA:11096"/>
        <dbReference type="ChEBI" id="CHEBI:15378"/>
        <dbReference type="ChEBI" id="CHEBI:57597"/>
        <dbReference type="ChEBI" id="CHEBI:57642"/>
        <dbReference type="ChEBI" id="CHEBI:57783"/>
        <dbReference type="ChEBI" id="CHEBI:58349"/>
        <dbReference type="EC" id="1.1.1.94"/>
    </reaction>
    <physiologicalReaction direction="right-to-left" evidence="9">
        <dbReference type="Rhea" id="RHEA:11098"/>
    </physiologicalReaction>
</comment>
<dbReference type="PIRSF" id="PIRSF000114">
    <property type="entry name" value="Glycerol-3-P_dh"/>
    <property type="match status" value="1"/>
</dbReference>
<evidence type="ECO:0000259" key="19">
    <source>
        <dbReference type="Pfam" id="PF07479"/>
    </source>
</evidence>
<dbReference type="FunFam" id="1.10.1040.10:FF:000001">
    <property type="entry name" value="Glycerol-3-phosphate dehydrogenase [NAD(P)+]"/>
    <property type="match status" value="1"/>
</dbReference>
<keyword evidence="8 13" id="KW-1208">Phospholipid metabolism</keyword>
<feature type="binding site" evidence="15">
    <location>
        <begin position="255"/>
        <end position="256"/>
    </location>
    <ligand>
        <name>substrate</name>
    </ligand>
</feature>
<dbReference type="EMBL" id="JACHGW010000003">
    <property type="protein sequence ID" value="MBB6051234.1"/>
    <property type="molecule type" value="Genomic_DNA"/>
</dbReference>
<feature type="binding site" evidence="13">
    <location>
        <position position="244"/>
    </location>
    <ligand>
        <name>sn-glycerol 3-phosphate</name>
        <dbReference type="ChEBI" id="CHEBI:57597"/>
    </ligand>
</feature>
<dbReference type="PANTHER" id="PTHR11728:SF1">
    <property type="entry name" value="GLYCEROL-3-PHOSPHATE DEHYDROGENASE [NAD(+)] 2, CHLOROPLASTIC"/>
    <property type="match status" value="1"/>
</dbReference>
<reference evidence="20 21" key="1">
    <citation type="submission" date="2020-08" db="EMBL/GenBank/DDBJ databases">
        <title>Genomic Encyclopedia of Type Strains, Phase IV (KMG-IV): sequencing the most valuable type-strain genomes for metagenomic binning, comparative biology and taxonomic classification.</title>
        <authorList>
            <person name="Goeker M."/>
        </authorList>
    </citation>
    <scope>NUCLEOTIDE SEQUENCE [LARGE SCALE GENOMIC DNA]</scope>
    <source>
        <strain evidence="20 21">DSM 23562</strain>
    </source>
</reference>
<dbReference type="NCBIfam" id="NF000942">
    <property type="entry name" value="PRK00094.1-4"/>
    <property type="match status" value="1"/>
</dbReference>
<evidence type="ECO:0000256" key="11">
    <source>
        <dbReference type="ARBA" id="ARBA00069372"/>
    </source>
</evidence>
<dbReference type="FunFam" id="3.40.50.720:FF:000019">
    <property type="entry name" value="Glycerol-3-phosphate dehydrogenase [NAD(P)+]"/>
    <property type="match status" value="1"/>
</dbReference>
<dbReference type="UniPathway" id="UPA00940"/>
<keyword evidence="13" id="KW-0963">Cytoplasm</keyword>
<comment type="caution">
    <text evidence="20">The sequence shown here is derived from an EMBL/GenBank/DDBJ whole genome shotgun (WGS) entry which is preliminary data.</text>
</comment>
<feature type="binding site" evidence="13">
    <location>
        <position position="36"/>
    </location>
    <ligand>
        <name>NADPH</name>
        <dbReference type="ChEBI" id="CHEBI:57783"/>
    </ligand>
</feature>
<dbReference type="AlphaFoldDB" id="A0A7W9SS85"/>
<sequence>MSFEHSEVAVLGAGSWGTALALLLAQDGGVVRLWDRTPEQIAALIAARENKRYLPGHPLPANLQPTESLSEALLGASCVVVAVPSAAVDMVLGRATLTPSADIVLASKGLDPETLELPADVALRCAPGHPVIALSGPNLAREVAAGVPTAAVAASDDAAAARRIAERFNRPTFRTYVSDDRTGVELGGAVKNVLAIAGGVADGLGYGDNTKAALMTRGLGEMARLGVALGGKRETFYGLAGVGDLMATAASRLSRNWRVGHGLGQGKTLAAILAELGQVAEGVPTAQAVARLAEKLSLSLPVCCTVADLLAGRISPHDGVARLTENRSAKTE</sequence>
<evidence type="ECO:0000256" key="3">
    <source>
        <dbReference type="ARBA" id="ARBA00022857"/>
    </source>
</evidence>
<dbReference type="Pfam" id="PF07479">
    <property type="entry name" value="NAD_Gly3P_dh_C"/>
    <property type="match status" value="1"/>
</dbReference>
<feature type="binding site" evidence="16">
    <location>
        <position position="140"/>
    </location>
    <ligand>
        <name>NAD(+)</name>
        <dbReference type="ChEBI" id="CHEBI:57540"/>
    </ligand>
</feature>
<dbReference type="Gene3D" id="3.40.50.720">
    <property type="entry name" value="NAD(P)-binding Rossmann-like Domain"/>
    <property type="match status" value="1"/>
</dbReference>
<feature type="binding site" evidence="13">
    <location>
        <position position="254"/>
    </location>
    <ligand>
        <name>sn-glycerol 3-phosphate</name>
        <dbReference type="ChEBI" id="CHEBI:57597"/>
    </ligand>
</feature>
<evidence type="ECO:0000256" key="13">
    <source>
        <dbReference type="HAMAP-Rule" id="MF_00394"/>
    </source>
</evidence>
<dbReference type="GO" id="GO:0046167">
    <property type="term" value="P:glycerol-3-phosphate biosynthetic process"/>
    <property type="evidence" value="ECO:0007669"/>
    <property type="project" value="UniProtKB-UniRule"/>
</dbReference>
<comment type="function">
    <text evidence="13">Catalyzes the reduction of the glycolytic intermediate dihydroxyacetone phosphate (DHAP) to sn-glycerol 3-phosphate (G3P), the key precursor for phospholipid synthesis.</text>
</comment>
<evidence type="ECO:0000256" key="16">
    <source>
        <dbReference type="PIRSR" id="PIRSR000114-3"/>
    </source>
</evidence>
<evidence type="ECO:0000256" key="7">
    <source>
        <dbReference type="ARBA" id="ARBA00023209"/>
    </source>
</evidence>
<evidence type="ECO:0000256" key="6">
    <source>
        <dbReference type="ARBA" id="ARBA00023098"/>
    </source>
</evidence>
<dbReference type="GO" id="GO:0051287">
    <property type="term" value="F:NAD binding"/>
    <property type="evidence" value="ECO:0007669"/>
    <property type="project" value="InterPro"/>
</dbReference>
<evidence type="ECO:0000256" key="14">
    <source>
        <dbReference type="PIRSR" id="PIRSR000114-1"/>
    </source>
</evidence>
<dbReference type="InterPro" id="IPR006168">
    <property type="entry name" value="G3P_DH_NAD-dep"/>
</dbReference>
<comment type="catalytic activity">
    <reaction evidence="13">
        <text>sn-glycerol 3-phosphate + NAD(+) = dihydroxyacetone phosphate + NADH + H(+)</text>
        <dbReference type="Rhea" id="RHEA:11092"/>
        <dbReference type="ChEBI" id="CHEBI:15378"/>
        <dbReference type="ChEBI" id="CHEBI:57540"/>
        <dbReference type="ChEBI" id="CHEBI:57597"/>
        <dbReference type="ChEBI" id="CHEBI:57642"/>
        <dbReference type="ChEBI" id="CHEBI:57945"/>
        <dbReference type="EC" id="1.1.1.94"/>
    </reaction>
</comment>
<dbReference type="GO" id="GO:0005975">
    <property type="term" value="P:carbohydrate metabolic process"/>
    <property type="evidence" value="ECO:0007669"/>
    <property type="project" value="InterPro"/>
</dbReference>
<keyword evidence="7 13" id="KW-0594">Phospholipid biosynthesis</keyword>
<keyword evidence="2 13" id="KW-0444">Lipid biosynthesis</keyword>
<dbReference type="Gene3D" id="1.10.1040.10">
    <property type="entry name" value="N-(1-d-carboxylethyl)-l-norvaline Dehydrogenase, domain 2"/>
    <property type="match status" value="1"/>
</dbReference>
<dbReference type="GO" id="GO:0005829">
    <property type="term" value="C:cytosol"/>
    <property type="evidence" value="ECO:0007669"/>
    <property type="project" value="TreeGrafter"/>
</dbReference>
<keyword evidence="6 13" id="KW-0443">Lipid metabolism</keyword>
<feature type="binding site" evidence="13">
    <location>
        <position position="191"/>
    </location>
    <ligand>
        <name>sn-glycerol 3-phosphate</name>
        <dbReference type="ChEBI" id="CHEBI:57597"/>
    </ligand>
</feature>
<keyword evidence="5 13" id="KW-0520">NAD</keyword>
<feature type="binding site" evidence="13">
    <location>
        <position position="108"/>
    </location>
    <ligand>
        <name>NADPH</name>
        <dbReference type="ChEBI" id="CHEBI:57783"/>
    </ligand>
</feature>
<feature type="binding site" evidence="13">
    <location>
        <position position="53"/>
    </location>
    <ligand>
        <name>NADPH</name>
        <dbReference type="ChEBI" id="CHEBI:57783"/>
    </ligand>
</feature>
<comment type="pathway">
    <text evidence="13">Membrane lipid metabolism; glycerophospholipid metabolism.</text>
</comment>
<comment type="similarity">
    <text evidence="1 13 17">Belongs to the NAD-dependent glycerol-3-phosphate dehydrogenase family.</text>
</comment>
<accession>A0A7W9SS85</accession>
<dbReference type="GO" id="GO:0047952">
    <property type="term" value="F:glycerol-3-phosphate dehydrogenase [NAD(P)+] activity"/>
    <property type="evidence" value="ECO:0007669"/>
    <property type="project" value="UniProtKB-UniRule"/>
</dbReference>
<dbReference type="InterPro" id="IPR011128">
    <property type="entry name" value="G3P_DH_NAD-dep_N"/>
</dbReference>
<evidence type="ECO:0000256" key="9">
    <source>
        <dbReference type="ARBA" id="ARBA00052716"/>
    </source>
</evidence>
<dbReference type="Proteomes" id="UP000520814">
    <property type="component" value="Unassembled WGS sequence"/>
</dbReference>
<feature type="binding site" evidence="13">
    <location>
        <position position="108"/>
    </location>
    <ligand>
        <name>sn-glycerol 3-phosphate</name>
        <dbReference type="ChEBI" id="CHEBI:57597"/>
    </ligand>
</feature>
<evidence type="ECO:0000256" key="5">
    <source>
        <dbReference type="ARBA" id="ARBA00023027"/>
    </source>
</evidence>
<evidence type="ECO:0000256" key="1">
    <source>
        <dbReference type="ARBA" id="ARBA00011009"/>
    </source>
</evidence>
<feature type="binding site" evidence="13">
    <location>
        <position position="15"/>
    </location>
    <ligand>
        <name>NADPH</name>
        <dbReference type="ChEBI" id="CHEBI:57783"/>
    </ligand>
</feature>
<feature type="binding site" evidence="13">
    <location>
        <position position="281"/>
    </location>
    <ligand>
        <name>NADPH</name>
        <dbReference type="ChEBI" id="CHEBI:57783"/>
    </ligand>
</feature>
<feature type="binding site" evidence="13">
    <location>
        <position position="255"/>
    </location>
    <ligand>
        <name>NADPH</name>
        <dbReference type="ChEBI" id="CHEBI:57783"/>
    </ligand>
</feature>
<evidence type="ECO:0000256" key="17">
    <source>
        <dbReference type="RuleBase" id="RU000437"/>
    </source>
</evidence>
<evidence type="ECO:0000313" key="21">
    <source>
        <dbReference type="Proteomes" id="UP000520814"/>
    </source>
</evidence>
<comment type="subcellular location">
    <subcellularLocation>
        <location evidence="13">Cytoplasm</location>
    </subcellularLocation>
</comment>
<evidence type="ECO:0000259" key="18">
    <source>
        <dbReference type="Pfam" id="PF01210"/>
    </source>
</evidence>
<organism evidence="20 21">
    <name type="scientific">Armatimonas rosea</name>
    <dbReference type="NCBI Taxonomy" id="685828"/>
    <lineage>
        <taxon>Bacteria</taxon>
        <taxon>Bacillati</taxon>
        <taxon>Armatimonadota</taxon>
        <taxon>Armatimonadia</taxon>
        <taxon>Armatimonadales</taxon>
        <taxon>Armatimonadaceae</taxon>
        <taxon>Armatimonas</taxon>
    </lineage>
</organism>
<name>A0A7W9SS85_ARMRO</name>
<dbReference type="SUPFAM" id="SSF48179">
    <property type="entry name" value="6-phosphogluconate dehydrogenase C-terminal domain-like"/>
    <property type="match status" value="1"/>
</dbReference>
<feature type="active site" description="Proton acceptor" evidence="13 14">
    <location>
        <position position="191"/>
    </location>
</feature>
<evidence type="ECO:0000256" key="12">
    <source>
        <dbReference type="ARBA" id="ARBA00080511"/>
    </source>
</evidence>
<feature type="binding site" evidence="13">
    <location>
        <position position="255"/>
    </location>
    <ligand>
        <name>sn-glycerol 3-phosphate</name>
        <dbReference type="ChEBI" id="CHEBI:57597"/>
    </ligand>
</feature>
<comment type="caution">
    <text evidence="13">Lacks conserved residue(s) required for the propagation of feature annotation.</text>
</comment>
<dbReference type="RefSeq" id="WP_184197805.1">
    <property type="nucleotide sequence ID" value="NZ_JACHGW010000003.1"/>
</dbReference>
<keyword evidence="3 13" id="KW-0521">NADP</keyword>
<feature type="binding site" evidence="13">
    <location>
        <position position="16"/>
    </location>
    <ligand>
        <name>NADPH</name>
        <dbReference type="ChEBI" id="CHEBI:57783"/>
    </ligand>
</feature>
<dbReference type="GO" id="GO:0046168">
    <property type="term" value="P:glycerol-3-phosphate catabolic process"/>
    <property type="evidence" value="ECO:0007669"/>
    <property type="project" value="InterPro"/>
</dbReference>
<feature type="domain" description="Glycerol-3-phosphate dehydrogenase NAD-dependent N-terminal" evidence="18">
    <location>
        <begin position="7"/>
        <end position="160"/>
    </location>
</feature>
<dbReference type="InterPro" id="IPR013328">
    <property type="entry name" value="6PGD_dom2"/>
</dbReference>
<keyword evidence="21" id="KW-1185">Reference proteome</keyword>
<evidence type="ECO:0000313" key="20">
    <source>
        <dbReference type="EMBL" id="MBB6051234.1"/>
    </source>
</evidence>
<dbReference type="NCBIfam" id="NF000940">
    <property type="entry name" value="PRK00094.1-2"/>
    <property type="match status" value="1"/>
</dbReference>
<dbReference type="InterPro" id="IPR008927">
    <property type="entry name" value="6-PGluconate_DH-like_C_sf"/>
</dbReference>
<dbReference type="EC" id="1.1.1.94" evidence="10 13"/>
<feature type="binding site" evidence="16">
    <location>
        <position position="255"/>
    </location>
    <ligand>
        <name>NAD(+)</name>
        <dbReference type="ChEBI" id="CHEBI:57540"/>
    </ligand>
</feature>
<dbReference type="PROSITE" id="PS00957">
    <property type="entry name" value="NAD_G3PDH"/>
    <property type="match status" value="1"/>
</dbReference>
<feature type="binding site" evidence="13">
    <location>
        <position position="136"/>
    </location>
    <ligand>
        <name>sn-glycerol 3-phosphate</name>
        <dbReference type="ChEBI" id="CHEBI:57597"/>
    </ligand>
</feature>
<evidence type="ECO:0000256" key="15">
    <source>
        <dbReference type="PIRSR" id="PIRSR000114-2"/>
    </source>
</evidence>
<proteinExistence type="inferred from homology"/>
<evidence type="ECO:0000256" key="8">
    <source>
        <dbReference type="ARBA" id="ARBA00023264"/>
    </source>
</evidence>
<evidence type="ECO:0000256" key="4">
    <source>
        <dbReference type="ARBA" id="ARBA00023002"/>
    </source>
</evidence>
<protein>
    <recommendedName>
        <fullName evidence="11 13">Glycerol-3-phosphate dehydrogenase [NAD(P)+]</fullName>
        <ecNumber evidence="10 13">1.1.1.94</ecNumber>
    </recommendedName>
    <alternativeName>
        <fullName evidence="13">NAD(P)(+)-dependent glycerol-3-phosphate dehydrogenase</fullName>
    </alternativeName>
    <alternativeName>
        <fullName evidence="12 13">NAD(P)H-dependent dihydroxyacetone-phosphate reductase</fullName>
    </alternativeName>
</protein>
<gene>
    <name evidence="13" type="primary">gpsA</name>
    <name evidence="20" type="ORF">HNQ39_003044</name>
</gene>